<dbReference type="Proteomes" id="UP000276133">
    <property type="component" value="Unassembled WGS sequence"/>
</dbReference>
<comment type="caution">
    <text evidence="1">The sequence shown here is derived from an EMBL/GenBank/DDBJ whole genome shotgun (WGS) entry which is preliminary data.</text>
</comment>
<dbReference type="OrthoDB" id="10564887at2759"/>
<protein>
    <submittedName>
        <fullName evidence="1">Uncharacterized protein</fullName>
    </submittedName>
</protein>
<dbReference type="AlphaFoldDB" id="A0A3M7QQB5"/>
<gene>
    <name evidence="1" type="ORF">BpHYR1_053460</name>
</gene>
<keyword evidence="2" id="KW-1185">Reference proteome</keyword>
<organism evidence="1 2">
    <name type="scientific">Brachionus plicatilis</name>
    <name type="common">Marine rotifer</name>
    <name type="synonym">Brachionus muelleri</name>
    <dbReference type="NCBI Taxonomy" id="10195"/>
    <lineage>
        <taxon>Eukaryota</taxon>
        <taxon>Metazoa</taxon>
        <taxon>Spiralia</taxon>
        <taxon>Gnathifera</taxon>
        <taxon>Rotifera</taxon>
        <taxon>Eurotatoria</taxon>
        <taxon>Monogononta</taxon>
        <taxon>Pseudotrocha</taxon>
        <taxon>Ploima</taxon>
        <taxon>Brachionidae</taxon>
        <taxon>Brachionus</taxon>
    </lineage>
</organism>
<name>A0A3M7QQB5_BRAPC</name>
<reference evidence="1 2" key="1">
    <citation type="journal article" date="2018" name="Sci. Rep.">
        <title>Genomic signatures of local adaptation to the degree of environmental predictability in rotifers.</title>
        <authorList>
            <person name="Franch-Gras L."/>
            <person name="Hahn C."/>
            <person name="Garcia-Roger E.M."/>
            <person name="Carmona M.J."/>
            <person name="Serra M."/>
            <person name="Gomez A."/>
        </authorList>
    </citation>
    <scope>NUCLEOTIDE SEQUENCE [LARGE SCALE GENOMIC DNA]</scope>
    <source>
        <strain evidence="1">HYR1</strain>
    </source>
</reference>
<dbReference type="EMBL" id="REGN01005384">
    <property type="protein sequence ID" value="RNA13532.1"/>
    <property type="molecule type" value="Genomic_DNA"/>
</dbReference>
<accession>A0A3M7QQB5</accession>
<evidence type="ECO:0000313" key="2">
    <source>
        <dbReference type="Proteomes" id="UP000276133"/>
    </source>
</evidence>
<evidence type="ECO:0000313" key="1">
    <source>
        <dbReference type="EMBL" id="RNA13532.1"/>
    </source>
</evidence>
<sequence>MGPNGGGSLNLSRRRMSSSVCISGERPPCTHKNCWFISAASGKQSNASIHAKYTRSVYFILHSCLNVKYSVKWRHSWLPRSR</sequence>
<proteinExistence type="predicted"/>